<accession>A0ABD3N3G5</accession>
<name>A0ABD3N3G5_9STRA</name>
<proteinExistence type="predicted"/>
<reference evidence="1 2" key="1">
    <citation type="submission" date="2024-10" db="EMBL/GenBank/DDBJ databases">
        <title>Updated reference genomes for cyclostephanoid diatoms.</title>
        <authorList>
            <person name="Roberts W.R."/>
            <person name="Alverson A.J."/>
        </authorList>
    </citation>
    <scope>NUCLEOTIDE SEQUENCE [LARGE SCALE GENOMIC DNA]</scope>
    <source>
        <strain evidence="1 2">AJA276-08</strain>
    </source>
</reference>
<gene>
    <name evidence="1" type="ORF">ACHAW5_000676</name>
</gene>
<comment type="caution">
    <text evidence="1">The sequence shown here is derived from an EMBL/GenBank/DDBJ whole genome shotgun (WGS) entry which is preliminary data.</text>
</comment>
<organism evidence="1 2">
    <name type="scientific">Stephanodiscus triporus</name>
    <dbReference type="NCBI Taxonomy" id="2934178"/>
    <lineage>
        <taxon>Eukaryota</taxon>
        <taxon>Sar</taxon>
        <taxon>Stramenopiles</taxon>
        <taxon>Ochrophyta</taxon>
        <taxon>Bacillariophyta</taxon>
        <taxon>Coscinodiscophyceae</taxon>
        <taxon>Thalassiosirophycidae</taxon>
        <taxon>Stephanodiscales</taxon>
        <taxon>Stephanodiscaceae</taxon>
        <taxon>Stephanodiscus</taxon>
    </lineage>
</organism>
<sequence length="175" mass="19844">MREEEKEEVFQLAARVLIDEYGLSMRLKKTPRVLTLEGDLDGVLGDWREVLLGGSGGKKGDKAELSIEDALNVYDGKDENDKGDFFDRIMRRDLGEDYDAALKLLNFLGPGGREYTILVRYLPILLVGREDPNDYTRRILLTEEERRYTAEVGAPVGRVWKRLDSSCLVPSGLFT</sequence>
<evidence type="ECO:0000313" key="1">
    <source>
        <dbReference type="EMBL" id="KAL3770297.1"/>
    </source>
</evidence>
<protein>
    <submittedName>
        <fullName evidence="1">Uncharacterized protein</fullName>
    </submittedName>
</protein>
<dbReference type="Proteomes" id="UP001530315">
    <property type="component" value="Unassembled WGS sequence"/>
</dbReference>
<keyword evidence="2" id="KW-1185">Reference proteome</keyword>
<evidence type="ECO:0000313" key="2">
    <source>
        <dbReference type="Proteomes" id="UP001530315"/>
    </source>
</evidence>
<dbReference type="EMBL" id="JALLAZ020001633">
    <property type="protein sequence ID" value="KAL3770297.1"/>
    <property type="molecule type" value="Genomic_DNA"/>
</dbReference>
<dbReference type="AlphaFoldDB" id="A0ABD3N3G5"/>